<organism evidence="3 4">
    <name type="scientific">Protomyces lactucae-debilis</name>
    <dbReference type="NCBI Taxonomy" id="2754530"/>
    <lineage>
        <taxon>Eukaryota</taxon>
        <taxon>Fungi</taxon>
        <taxon>Dikarya</taxon>
        <taxon>Ascomycota</taxon>
        <taxon>Taphrinomycotina</taxon>
        <taxon>Taphrinomycetes</taxon>
        <taxon>Taphrinales</taxon>
        <taxon>Protomycetaceae</taxon>
        <taxon>Protomyces</taxon>
    </lineage>
</organism>
<feature type="non-terminal residue" evidence="3">
    <location>
        <position position="1"/>
    </location>
</feature>
<sequence length="382" mass="42881">AAATPSSRFPLPYGASFSQWWSTTGQSSLAVQQQILAASASFFTTPDHRTASQQFFQLSGKSRFLNEIHIRRTQSASSELPRDNNIVMLHGYGAGLGFYFRNFDGLTKSLVNRYDFFALDWLGMGLSSRPPFRVRAKDAASKITESESFFLDSLEEWRKERKLEKMTLVAHSLGGYLAVRYANKYPERVEKLVLVSPVGVPKNPYEKTEPGPVLNVDDPGSKLANEFQPIDKELPKQPLPRWVTTLWDMNFSPFLFVRWAGPLGPKLVSGWTGRRFAHISNEQQTLLHDYAYEIFKRKGSGEYALAYLLAPGAFARSPLMQVIPTKMPVLMLYGDRDWMDEAGGREAAKLANAKGGSVEVVQISDAGHHCYLDNPVEFNQVV</sequence>
<keyword evidence="4" id="KW-1185">Reference proteome</keyword>
<dbReference type="OMA" id="ADQHLVM"/>
<feature type="non-terminal residue" evidence="3">
    <location>
        <position position="382"/>
    </location>
</feature>
<dbReference type="SUPFAM" id="SSF53474">
    <property type="entry name" value="alpha/beta-Hydrolases"/>
    <property type="match status" value="1"/>
</dbReference>
<dbReference type="Gene3D" id="3.40.50.1820">
    <property type="entry name" value="alpha/beta hydrolase"/>
    <property type="match status" value="1"/>
</dbReference>
<dbReference type="AlphaFoldDB" id="A0A1Y2FV89"/>
<dbReference type="Proteomes" id="UP000193685">
    <property type="component" value="Unassembled WGS sequence"/>
</dbReference>
<name>A0A1Y2FV89_PROLT</name>
<proteinExistence type="inferred from homology"/>
<dbReference type="InterPro" id="IPR029058">
    <property type="entry name" value="AB_hydrolase_fold"/>
</dbReference>
<feature type="domain" description="AB hydrolase-1" evidence="2">
    <location>
        <begin position="85"/>
        <end position="375"/>
    </location>
</feature>
<dbReference type="GeneID" id="63783921"/>
<dbReference type="InterPro" id="IPR000073">
    <property type="entry name" value="AB_hydrolase_1"/>
</dbReference>
<dbReference type="GO" id="GO:0055088">
    <property type="term" value="P:lipid homeostasis"/>
    <property type="evidence" value="ECO:0007669"/>
    <property type="project" value="TreeGrafter"/>
</dbReference>
<evidence type="ECO:0000259" key="2">
    <source>
        <dbReference type="Pfam" id="PF00561"/>
    </source>
</evidence>
<evidence type="ECO:0000313" key="4">
    <source>
        <dbReference type="Proteomes" id="UP000193685"/>
    </source>
</evidence>
<dbReference type="GO" id="GO:0035965">
    <property type="term" value="P:cardiolipin acyl-chain remodeling"/>
    <property type="evidence" value="ECO:0007669"/>
    <property type="project" value="TreeGrafter"/>
</dbReference>
<dbReference type="STRING" id="56484.A0A1Y2FV89"/>
<dbReference type="EMBL" id="MCFI01000001">
    <property type="protein sequence ID" value="ORY87920.1"/>
    <property type="molecule type" value="Genomic_DNA"/>
</dbReference>
<keyword evidence="3" id="KW-0378">Hydrolase</keyword>
<protein>
    <submittedName>
        <fullName evidence="3">Alpha/Beta hydrolase protein</fullName>
    </submittedName>
</protein>
<dbReference type="GO" id="GO:0005743">
    <property type="term" value="C:mitochondrial inner membrane"/>
    <property type="evidence" value="ECO:0007669"/>
    <property type="project" value="TreeGrafter"/>
</dbReference>
<dbReference type="GO" id="GO:0004623">
    <property type="term" value="F:phospholipase A2 activity"/>
    <property type="evidence" value="ECO:0007669"/>
    <property type="project" value="TreeGrafter"/>
</dbReference>
<dbReference type="Pfam" id="PF00561">
    <property type="entry name" value="Abhydrolase_1"/>
    <property type="match status" value="1"/>
</dbReference>
<gene>
    <name evidence="3" type="ORF">BCR37DRAFT_339129</name>
</gene>
<comment type="similarity">
    <text evidence="1">Belongs to the peptidase S33 family. ABHD4/ABHD5 subfamily.</text>
</comment>
<dbReference type="PANTHER" id="PTHR42886:SF29">
    <property type="entry name" value="PUMMELIG, ISOFORM A"/>
    <property type="match status" value="1"/>
</dbReference>
<dbReference type="OrthoDB" id="7457040at2759"/>
<dbReference type="PANTHER" id="PTHR42886">
    <property type="entry name" value="RE40534P-RELATED"/>
    <property type="match status" value="1"/>
</dbReference>
<dbReference type="GO" id="GO:0042171">
    <property type="term" value="F:lysophosphatidic acid acyltransferase activity"/>
    <property type="evidence" value="ECO:0007669"/>
    <property type="project" value="TreeGrafter"/>
</dbReference>
<evidence type="ECO:0000313" key="3">
    <source>
        <dbReference type="EMBL" id="ORY87920.1"/>
    </source>
</evidence>
<dbReference type="GO" id="GO:0006654">
    <property type="term" value="P:phosphatidic acid biosynthetic process"/>
    <property type="evidence" value="ECO:0007669"/>
    <property type="project" value="TreeGrafter"/>
</dbReference>
<accession>A0A1Y2FV89</accession>
<reference evidence="3 4" key="1">
    <citation type="submission" date="2016-07" db="EMBL/GenBank/DDBJ databases">
        <title>Pervasive Adenine N6-methylation of Active Genes in Fungi.</title>
        <authorList>
            <consortium name="DOE Joint Genome Institute"/>
            <person name="Mondo S.J."/>
            <person name="Dannebaum R.O."/>
            <person name="Kuo R.C."/>
            <person name="Labutti K."/>
            <person name="Haridas S."/>
            <person name="Kuo A."/>
            <person name="Salamov A."/>
            <person name="Ahrendt S.R."/>
            <person name="Lipzen A."/>
            <person name="Sullivan W."/>
            <person name="Andreopoulos W.B."/>
            <person name="Clum A."/>
            <person name="Lindquist E."/>
            <person name="Daum C."/>
            <person name="Ramamoorthy G.K."/>
            <person name="Gryganskyi A."/>
            <person name="Culley D."/>
            <person name="Magnuson J.K."/>
            <person name="James T.Y."/>
            <person name="O'Malley M.A."/>
            <person name="Stajich J.E."/>
            <person name="Spatafora J.W."/>
            <person name="Visel A."/>
            <person name="Grigoriev I.V."/>
        </authorList>
    </citation>
    <scope>NUCLEOTIDE SEQUENCE [LARGE SCALE GENOMIC DNA]</scope>
    <source>
        <strain evidence="3 4">12-1054</strain>
    </source>
</reference>
<comment type="caution">
    <text evidence="3">The sequence shown here is derived from an EMBL/GenBank/DDBJ whole genome shotgun (WGS) entry which is preliminary data.</text>
</comment>
<dbReference type="RefSeq" id="XP_040728415.1">
    <property type="nucleotide sequence ID" value="XM_040867322.1"/>
</dbReference>
<evidence type="ECO:0000256" key="1">
    <source>
        <dbReference type="ARBA" id="ARBA00038097"/>
    </source>
</evidence>